<keyword evidence="5 7" id="KW-1133">Transmembrane helix</keyword>
<evidence type="ECO:0000256" key="4">
    <source>
        <dbReference type="ARBA" id="ARBA00022692"/>
    </source>
</evidence>
<keyword evidence="6 7" id="KW-0472">Membrane</keyword>
<evidence type="ECO:0000256" key="3">
    <source>
        <dbReference type="ARBA" id="ARBA00022475"/>
    </source>
</evidence>
<dbReference type="PANTHER" id="PTHR42718:SF46">
    <property type="entry name" value="BLR6921 PROTEIN"/>
    <property type="match status" value="1"/>
</dbReference>
<dbReference type="InterPro" id="IPR011701">
    <property type="entry name" value="MFS"/>
</dbReference>
<keyword evidence="10" id="KW-1185">Reference proteome</keyword>
<dbReference type="Gene3D" id="1.20.1720.10">
    <property type="entry name" value="Multidrug resistance protein D"/>
    <property type="match status" value="1"/>
</dbReference>
<feature type="transmembrane region" description="Helical" evidence="7">
    <location>
        <begin position="134"/>
        <end position="153"/>
    </location>
</feature>
<keyword evidence="3" id="KW-1003">Cell membrane</keyword>
<evidence type="ECO:0000256" key="6">
    <source>
        <dbReference type="ARBA" id="ARBA00023136"/>
    </source>
</evidence>
<dbReference type="Gene3D" id="1.20.1250.20">
    <property type="entry name" value="MFS general substrate transporter like domains"/>
    <property type="match status" value="1"/>
</dbReference>
<feature type="transmembrane region" description="Helical" evidence="7">
    <location>
        <begin position="42"/>
        <end position="59"/>
    </location>
</feature>
<organism evidence="9 10">
    <name type="scientific">Actinomadura barringtoniae</name>
    <dbReference type="NCBI Taxonomy" id="1427535"/>
    <lineage>
        <taxon>Bacteria</taxon>
        <taxon>Bacillati</taxon>
        <taxon>Actinomycetota</taxon>
        <taxon>Actinomycetes</taxon>
        <taxon>Streptosporangiales</taxon>
        <taxon>Thermomonosporaceae</taxon>
        <taxon>Actinomadura</taxon>
    </lineage>
</organism>
<dbReference type="PANTHER" id="PTHR42718">
    <property type="entry name" value="MAJOR FACILITATOR SUPERFAMILY MULTIDRUG TRANSPORTER MFSC"/>
    <property type="match status" value="1"/>
</dbReference>
<dbReference type="GO" id="GO:0005886">
    <property type="term" value="C:plasma membrane"/>
    <property type="evidence" value="ECO:0007669"/>
    <property type="project" value="UniProtKB-SubCell"/>
</dbReference>
<dbReference type="PROSITE" id="PS00216">
    <property type="entry name" value="SUGAR_TRANSPORT_1"/>
    <property type="match status" value="1"/>
</dbReference>
<feature type="transmembrane region" description="Helical" evidence="7">
    <location>
        <begin position="224"/>
        <end position="241"/>
    </location>
</feature>
<keyword evidence="2" id="KW-0813">Transport</keyword>
<comment type="subcellular location">
    <subcellularLocation>
        <location evidence="1">Cell membrane</location>
        <topology evidence="1">Multi-pass membrane protein</topology>
    </subcellularLocation>
</comment>
<feature type="transmembrane region" description="Helical" evidence="7">
    <location>
        <begin position="101"/>
        <end position="122"/>
    </location>
</feature>
<keyword evidence="4 7" id="KW-0812">Transmembrane</keyword>
<dbReference type="PRINTS" id="PR01036">
    <property type="entry name" value="TCRTETB"/>
</dbReference>
<feature type="domain" description="Major facilitator superfamily (MFS) profile" evidence="8">
    <location>
        <begin position="6"/>
        <end position="454"/>
    </location>
</feature>
<dbReference type="PROSITE" id="PS50850">
    <property type="entry name" value="MFS"/>
    <property type="match status" value="1"/>
</dbReference>
<evidence type="ECO:0000256" key="2">
    <source>
        <dbReference type="ARBA" id="ARBA00022448"/>
    </source>
</evidence>
<feature type="transmembrane region" description="Helical" evidence="7">
    <location>
        <begin position="325"/>
        <end position="342"/>
    </location>
</feature>
<feature type="transmembrane region" description="Helical" evidence="7">
    <location>
        <begin position="398"/>
        <end position="416"/>
    </location>
</feature>
<dbReference type="RefSeq" id="WP_208262594.1">
    <property type="nucleotide sequence ID" value="NZ_JAGEOJ010000026.1"/>
</dbReference>
<gene>
    <name evidence="9" type="ORF">J4573_45370</name>
</gene>
<dbReference type="CDD" id="cd17321">
    <property type="entry name" value="MFS_MMR_MDR_like"/>
    <property type="match status" value="1"/>
</dbReference>
<feature type="transmembrane region" description="Helical" evidence="7">
    <location>
        <begin position="192"/>
        <end position="212"/>
    </location>
</feature>
<reference evidence="9" key="1">
    <citation type="submission" date="2021-03" db="EMBL/GenBank/DDBJ databases">
        <authorList>
            <person name="Kanchanasin P."/>
            <person name="Saeng-In P."/>
            <person name="Phongsopitanun W."/>
            <person name="Yuki M."/>
            <person name="Kudo T."/>
            <person name="Ohkuma M."/>
            <person name="Tanasupawat S."/>
        </authorList>
    </citation>
    <scope>NUCLEOTIDE SEQUENCE</scope>
    <source>
        <strain evidence="9">GKU 128</strain>
    </source>
</reference>
<dbReference type="InterPro" id="IPR004638">
    <property type="entry name" value="EmrB-like"/>
</dbReference>
<evidence type="ECO:0000256" key="7">
    <source>
        <dbReference type="SAM" id="Phobius"/>
    </source>
</evidence>
<comment type="caution">
    <text evidence="9">The sequence shown here is derived from an EMBL/GenBank/DDBJ whole genome shotgun (WGS) entry which is preliminary data.</text>
</comment>
<accession>A0A939PL89</accession>
<evidence type="ECO:0000259" key="8">
    <source>
        <dbReference type="PROSITE" id="PS50850"/>
    </source>
</evidence>
<feature type="transmembrane region" description="Helical" evidence="7">
    <location>
        <begin position="159"/>
        <end position="180"/>
    </location>
</feature>
<dbReference type="InterPro" id="IPR005829">
    <property type="entry name" value="Sugar_transporter_CS"/>
</dbReference>
<feature type="transmembrane region" description="Helical" evidence="7">
    <location>
        <begin position="428"/>
        <end position="449"/>
    </location>
</feature>
<dbReference type="NCBIfam" id="TIGR00711">
    <property type="entry name" value="efflux_EmrB"/>
    <property type="match status" value="1"/>
</dbReference>
<evidence type="ECO:0000313" key="10">
    <source>
        <dbReference type="Proteomes" id="UP000669179"/>
    </source>
</evidence>
<protein>
    <submittedName>
        <fullName evidence="9">MFS transporter</fullName>
    </submittedName>
</protein>
<dbReference type="InterPro" id="IPR036259">
    <property type="entry name" value="MFS_trans_sf"/>
</dbReference>
<dbReference type="EMBL" id="JAGEOJ010000026">
    <property type="protein sequence ID" value="MBO2454385.1"/>
    <property type="molecule type" value="Genomic_DNA"/>
</dbReference>
<feature type="transmembrane region" description="Helical" evidence="7">
    <location>
        <begin position="354"/>
        <end position="377"/>
    </location>
</feature>
<name>A0A939PL89_9ACTN</name>
<dbReference type="Pfam" id="PF07690">
    <property type="entry name" value="MFS_1"/>
    <property type="match status" value="1"/>
</dbReference>
<feature type="transmembrane region" description="Helical" evidence="7">
    <location>
        <begin position="261"/>
        <end position="285"/>
    </location>
</feature>
<dbReference type="Proteomes" id="UP000669179">
    <property type="component" value="Unassembled WGS sequence"/>
</dbReference>
<dbReference type="InterPro" id="IPR020846">
    <property type="entry name" value="MFS_dom"/>
</dbReference>
<dbReference type="AlphaFoldDB" id="A0A939PL89"/>
<dbReference type="SUPFAM" id="SSF103473">
    <property type="entry name" value="MFS general substrate transporter"/>
    <property type="match status" value="1"/>
</dbReference>
<feature type="transmembrane region" description="Helical" evidence="7">
    <location>
        <begin position="71"/>
        <end position="89"/>
    </location>
</feature>
<sequence>MRKGLALSLLVAVQFVLILDASIVNVALPAIGRDLHFDQADLSWVANAYTLTFGGFLLLGGRAADLAGRRLLFMSGLALFTASSLAGALSPNSAALVGARAAQGLGAALVAPAALALIMTLFESGAERNRALGLFGAVAGAGGATGAILGGLLTDWFGWEAVLLVNVPIGAAAIALAPVLLPEAADRNVQGFDLFGALTITAGLALLVYALVDANNRGWTSPQTYTLIALALFLVITFITIEARAQHPLVPLRIFRDRTLLSGNVIALLTTMAIFPMFFVLTLYLQQILGYGPIKAGLGQLPIALAIAAGAALGAQLVSRLGARIPITLGLALAAAGLAWFSQISPNGAYLTDVLGPSLITGIGGGILFVATTIAATTSASASESGLASGVINTTQQIGGALGLAMAVAVSSTVTGHNLTPQSLNDGFQAAVLTSAAIALAGIALAQLLTPPRYDAERTEEPHDIEVSQNSVE</sequence>
<evidence type="ECO:0000256" key="5">
    <source>
        <dbReference type="ARBA" id="ARBA00022989"/>
    </source>
</evidence>
<proteinExistence type="predicted"/>
<dbReference type="GO" id="GO:0022857">
    <property type="term" value="F:transmembrane transporter activity"/>
    <property type="evidence" value="ECO:0007669"/>
    <property type="project" value="InterPro"/>
</dbReference>
<feature type="transmembrane region" description="Helical" evidence="7">
    <location>
        <begin position="297"/>
        <end position="318"/>
    </location>
</feature>
<evidence type="ECO:0000313" key="9">
    <source>
        <dbReference type="EMBL" id="MBO2454385.1"/>
    </source>
</evidence>
<evidence type="ECO:0000256" key="1">
    <source>
        <dbReference type="ARBA" id="ARBA00004651"/>
    </source>
</evidence>